<gene>
    <name evidence="3" type="ORF">J2X21_001957</name>
</gene>
<dbReference type="RefSeq" id="WP_310327858.1">
    <property type="nucleotide sequence ID" value="NZ_JAVDXV010000003.1"/>
</dbReference>
<feature type="signal peptide" evidence="1">
    <location>
        <begin position="1"/>
        <end position="20"/>
    </location>
</feature>
<evidence type="ECO:0000313" key="3">
    <source>
        <dbReference type="EMBL" id="MDR7332824.1"/>
    </source>
</evidence>
<comment type="caution">
    <text evidence="3">The sequence shown here is derived from an EMBL/GenBank/DDBJ whole genome shotgun (WGS) entry which is preliminary data.</text>
</comment>
<feature type="domain" description="ThuA-like" evidence="2">
    <location>
        <begin position="131"/>
        <end position="351"/>
    </location>
</feature>
<dbReference type="PANTHER" id="PTHR40469:SF2">
    <property type="entry name" value="GALACTOSE-BINDING DOMAIN-LIKE SUPERFAMILY PROTEIN"/>
    <property type="match status" value="1"/>
</dbReference>
<dbReference type="Proteomes" id="UP001180825">
    <property type="component" value="Unassembled WGS sequence"/>
</dbReference>
<reference evidence="3 4" key="1">
    <citation type="submission" date="2023-07" db="EMBL/GenBank/DDBJ databases">
        <title>Sorghum-associated microbial communities from plants grown in Nebraska, USA.</title>
        <authorList>
            <person name="Schachtman D."/>
        </authorList>
    </citation>
    <scope>NUCLEOTIDE SEQUENCE [LARGE SCALE GENOMIC DNA]</scope>
    <source>
        <strain evidence="3 4">BE316</strain>
    </source>
</reference>
<keyword evidence="3" id="KW-0315">Glutamine amidotransferase</keyword>
<dbReference type="PANTHER" id="PTHR40469">
    <property type="entry name" value="SECRETED GLYCOSYL HYDROLASE"/>
    <property type="match status" value="1"/>
</dbReference>
<protein>
    <submittedName>
        <fullName evidence="3">Type 1 glutamine amidotransferase</fullName>
    </submittedName>
</protein>
<dbReference type="InterPro" id="IPR029010">
    <property type="entry name" value="ThuA-like"/>
</dbReference>
<dbReference type="Pfam" id="PF06283">
    <property type="entry name" value="ThuA"/>
    <property type="match status" value="1"/>
</dbReference>
<evidence type="ECO:0000313" key="4">
    <source>
        <dbReference type="Proteomes" id="UP001180825"/>
    </source>
</evidence>
<sequence>MTKTCLAALLLATLGTAAQAAPVTDCPLRDAPFSVDSPLIDVLLSPRATAALQQAWPGAKALPAWQARTEVPSFATLLTLRSIAGQPGFPDVERLDAQLRALPVTNADRTARCARYDNDAPPAAIAPGAPRLLVFEKVNGYLHGPAIQAARDALKVMAQRHGWSLTITDKAGAMTPASLRRFDAVIFNNVSGDVLTLSQRAAFKAYMEGGGGFVGFHGSGGDPETFWDWYVDTLVGARFKGHPMKPQFQDARVVVEDHSSPVVAGLGEGWTMSDEWYSFKNNPRAGGARILATLDERTYTPGDLAMGSDHPLVWTRCVGRGRSFYSAIGHRPEAYAEAHHLRLLEQAVVWAAGKSAADCAAGR</sequence>
<name>A0ABU2A6J0_9BURK</name>
<dbReference type="SUPFAM" id="SSF52317">
    <property type="entry name" value="Class I glutamine amidotransferase-like"/>
    <property type="match status" value="1"/>
</dbReference>
<evidence type="ECO:0000259" key="2">
    <source>
        <dbReference type="Pfam" id="PF06283"/>
    </source>
</evidence>
<dbReference type="EMBL" id="JAVDXV010000003">
    <property type="protein sequence ID" value="MDR7332824.1"/>
    <property type="molecule type" value="Genomic_DNA"/>
</dbReference>
<dbReference type="Gene3D" id="3.40.50.880">
    <property type="match status" value="1"/>
</dbReference>
<keyword evidence="4" id="KW-1185">Reference proteome</keyword>
<evidence type="ECO:0000256" key="1">
    <source>
        <dbReference type="SAM" id="SignalP"/>
    </source>
</evidence>
<accession>A0ABU2A6J0</accession>
<dbReference type="InterPro" id="IPR029062">
    <property type="entry name" value="Class_I_gatase-like"/>
</dbReference>
<keyword evidence="1" id="KW-0732">Signal</keyword>
<feature type="chain" id="PRO_5046982893" evidence="1">
    <location>
        <begin position="21"/>
        <end position="363"/>
    </location>
</feature>
<proteinExistence type="predicted"/>
<organism evidence="3 4">
    <name type="scientific">Roseateles asaccharophilus</name>
    <dbReference type="NCBI Taxonomy" id="582607"/>
    <lineage>
        <taxon>Bacteria</taxon>
        <taxon>Pseudomonadati</taxon>
        <taxon>Pseudomonadota</taxon>
        <taxon>Betaproteobacteria</taxon>
        <taxon>Burkholderiales</taxon>
        <taxon>Sphaerotilaceae</taxon>
        <taxon>Roseateles</taxon>
    </lineage>
</organism>